<evidence type="ECO:0000313" key="1">
    <source>
        <dbReference type="EMBL" id="GIU50854.1"/>
    </source>
</evidence>
<proteinExistence type="predicted"/>
<keyword evidence="2" id="KW-1185">Reference proteome</keyword>
<dbReference type="Gene3D" id="3.30.160.170">
    <property type="entry name" value="FlaG-like"/>
    <property type="match status" value="1"/>
</dbReference>
<gene>
    <name evidence="1" type="primary">flaG</name>
    <name evidence="1" type="ORF">TUM4438_38390</name>
</gene>
<organism evidence="1 2">
    <name type="scientific">Shewanella sairae</name>
    <dbReference type="NCBI Taxonomy" id="190310"/>
    <lineage>
        <taxon>Bacteria</taxon>
        <taxon>Pseudomonadati</taxon>
        <taxon>Pseudomonadota</taxon>
        <taxon>Gammaproteobacteria</taxon>
        <taxon>Alteromonadales</taxon>
        <taxon>Shewanellaceae</taxon>
        <taxon>Shewanella</taxon>
    </lineage>
</organism>
<dbReference type="PANTHER" id="PTHR37166">
    <property type="entry name" value="PROTEIN FLAG"/>
    <property type="match status" value="1"/>
</dbReference>
<sequence length="128" mass="13816">MTMDVNITSTVIQSPVKLDSNSTGIEVEQQSSAVRTDEASKTEDVGFALNESENAEQDLHDVANELSDMMSLMRKGLAFKVDEQSGQSIVSVMDVDSGDLIRQIPNEEALELAQKLAEVAGSLLKTEA</sequence>
<accession>A0ABQ4PPR0</accession>
<keyword evidence="1" id="KW-0282">Flagellum</keyword>
<comment type="caution">
    <text evidence="1">The sequence shown here is derived from an EMBL/GenBank/DDBJ whole genome shotgun (WGS) entry which is preliminary data.</text>
</comment>
<dbReference type="SUPFAM" id="SSF160214">
    <property type="entry name" value="FlaG-like"/>
    <property type="match status" value="1"/>
</dbReference>
<dbReference type="Pfam" id="PF03646">
    <property type="entry name" value="FlaG"/>
    <property type="match status" value="1"/>
</dbReference>
<protein>
    <submittedName>
        <fullName evidence="1">Flagella locus protein FlaG</fullName>
    </submittedName>
</protein>
<dbReference type="InterPro" id="IPR035924">
    <property type="entry name" value="FlaG-like_sf"/>
</dbReference>
<dbReference type="EMBL" id="BPEY01000097">
    <property type="protein sequence ID" value="GIU50854.1"/>
    <property type="molecule type" value="Genomic_DNA"/>
</dbReference>
<name>A0ABQ4PPR0_9GAMM</name>
<keyword evidence="1" id="KW-0969">Cilium</keyword>
<dbReference type="PANTHER" id="PTHR37166:SF1">
    <property type="entry name" value="PROTEIN FLAG"/>
    <property type="match status" value="1"/>
</dbReference>
<dbReference type="Proteomes" id="UP000887104">
    <property type="component" value="Unassembled WGS sequence"/>
</dbReference>
<evidence type="ECO:0000313" key="2">
    <source>
        <dbReference type="Proteomes" id="UP000887104"/>
    </source>
</evidence>
<keyword evidence="1" id="KW-0966">Cell projection</keyword>
<dbReference type="InterPro" id="IPR005186">
    <property type="entry name" value="FlaG"/>
</dbReference>
<reference evidence="1" key="1">
    <citation type="submission" date="2021-05" db="EMBL/GenBank/DDBJ databases">
        <title>Molecular characterization for Shewanella algae harboring chromosomal blaOXA-55-like strains isolated from clinical and environment sample.</title>
        <authorList>
            <person name="Ohama Y."/>
            <person name="Aoki K."/>
            <person name="Harada S."/>
            <person name="Moriya K."/>
            <person name="Ishii Y."/>
            <person name="Tateda K."/>
        </authorList>
    </citation>
    <scope>NUCLEOTIDE SEQUENCE</scope>
    <source>
        <strain evidence="1">JCM 11563</strain>
    </source>
</reference>